<dbReference type="InterPro" id="IPR042840">
    <property type="entry name" value="LMNTD1"/>
</dbReference>
<dbReference type="PROSITE" id="PS51841">
    <property type="entry name" value="LTD"/>
    <property type="match status" value="1"/>
</dbReference>
<protein>
    <recommendedName>
        <fullName evidence="2">LTD domain-containing protein</fullName>
    </recommendedName>
</protein>
<feature type="region of interest" description="Disordered" evidence="1">
    <location>
        <begin position="247"/>
        <end position="276"/>
    </location>
</feature>
<keyword evidence="4" id="KW-1185">Reference proteome</keyword>
<name>A0A8C5PGA4_9ANUR</name>
<dbReference type="InterPro" id="IPR036415">
    <property type="entry name" value="Lamin_tail_dom_sf"/>
</dbReference>
<feature type="domain" description="LTD" evidence="2">
    <location>
        <begin position="61"/>
        <end position="185"/>
    </location>
</feature>
<sequence length="317" mass="34993">MEQRETEPAAAASCVKEGCSCRSSKGFPGQLEEGPVCCWIHSPPPSKSKGAMQRKCQDTQGRPTATSAEKGIYSSAPCPLKIVEVNGLGHFIRIFNSSHLRVDLSGYILWQLEGNYPVTMYRFPQNIILPASQHITVWSSATKISHNPPTDLVWKGRIYFRSDKHCVTVLSRPSGQPVAFYTAYDLPPPCTPKSQRASLLQESIQRHSSAGCHFANAFSKTEIPRNCLTSAIPDLFCRRFQSVSYRSSRRQNPPMTPTLSPGTTPKSTPSISVTGYPSRLNLSSPLVRLVTQASARSKHGFNFLSHVPFTCDLLHLS</sequence>
<dbReference type="SUPFAM" id="SSF74853">
    <property type="entry name" value="Lamin A/C globular tail domain"/>
    <property type="match status" value="1"/>
</dbReference>
<organism evidence="3 4">
    <name type="scientific">Leptobrachium leishanense</name>
    <name type="common">Leishan spiny toad</name>
    <dbReference type="NCBI Taxonomy" id="445787"/>
    <lineage>
        <taxon>Eukaryota</taxon>
        <taxon>Metazoa</taxon>
        <taxon>Chordata</taxon>
        <taxon>Craniata</taxon>
        <taxon>Vertebrata</taxon>
        <taxon>Euteleostomi</taxon>
        <taxon>Amphibia</taxon>
        <taxon>Batrachia</taxon>
        <taxon>Anura</taxon>
        <taxon>Pelobatoidea</taxon>
        <taxon>Megophryidae</taxon>
        <taxon>Leptobrachium</taxon>
    </lineage>
</organism>
<evidence type="ECO:0000313" key="3">
    <source>
        <dbReference type="Ensembl" id="ENSLLEP00000022125.1"/>
    </source>
</evidence>
<dbReference type="Pfam" id="PF00932">
    <property type="entry name" value="LTD"/>
    <property type="match status" value="1"/>
</dbReference>
<dbReference type="Proteomes" id="UP000694569">
    <property type="component" value="Unplaced"/>
</dbReference>
<evidence type="ECO:0000256" key="1">
    <source>
        <dbReference type="SAM" id="MobiDB-lite"/>
    </source>
</evidence>
<proteinExistence type="predicted"/>
<dbReference type="InterPro" id="IPR001322">
    <property type="entry name" value="Lamin_tail_dom"/>
</dbReference>
<dbReference type="GeneTree" id="ENSGT01120000273326"/>
<evidence type="ECO:0000313" key="4">
    <source>
        <dbReference type="Proteomes" id="UP000694569"/>
    </source>
</evidence>
<dbReference type="PANTHER" id="PTHR47012">
    <property type="entry name" value="LAMIN TAIL DOMAIN-CONTAINING PROTEIN 1"/>
    <property type="match status" value="1"/>
</dbReference>
<accession>A0A8C5PGA4</accession>
<dbReference type="OrthoDB" id="102442at2759"/>
<dbReference type="GO" id="GO:0005635">
    <property type="term" value="C:nuclear envelope"/>
    <property type="evidence" value="ECO:0007669"/>
    <property type="project" value="TreeGrafter"/>
</dbReference>
<evidence type="ECO:0000259" key="2">
    <source>
        <dbReference type="PROSITE" id="PS51841"/>
    </source>
</evidence>
<dbReference type="Ensembl" id="ENSLLET00000022982.1">
    <property type="protein sequence ID" value="ENSLLEP00000022125.1"/>
    <property type="gene ID" value="ENSLLEG00000014040.1"/>
</dbReference>
<reference evidence="3" key="2">
    <citation type="submission" date="2025-09" db="UniProtKB">
        <authorList>
            <consortium name="Ensembl"/>
        </authorList>
    </citation>
    <scope>IDENTIFICATION</scope>
</reference>
<dbReference type="PANTHER" id="PTHR47012:SF2">
    <property type="entry name" value="LTD DOMAIN-CONTAINING PROTEIN"/>
    <property type="match status" value="1"/>
</dbReference>
<reference evidence="3" key="1">
    <citation type="submission" date="2025-08" db="UniProtKB">
        <authorList>
            <consortium name="Ensembl"/>
        </authorList>
    </citation>
    <scope>IDENTIFICATION</scope>
</reference>
<dbReference type="AlphaFoldDB" id="A0A8C5PGA4"/>
<dbReference type="Gene3D" id="2.60.40.1260">
    <property type="entry name" value="Lamin Tail domain"/>
    <property type="match status" value="1"/>
</dbReference>
<dbReference type="GO" id="GO:0005737">
    <property type="term" value="C:cytoplasm"/>
    <property type="evidence" value="ECO:0007669"/>
    <property type="project" value="TreeGrafter"/>
</dbReference>